<dbReference type="PANTHER" id="PTHR12170:SF2">
    <property type="entry name" value="E3 UBIQUITIN-PROTEIN TRANSFERASE MAEA"/>
    <property type="match status" value="1"/>
</dbReference>
<protein>
    <submittedName>
        <fullName evidence="1">E3 ubiquitin-protein transferase MAEA</fullName>
    </submittedName>
</protein>
<dbReference type="InterPro" id="IPR045098">
    <property type="entry name" value="Fyv10_fam"/>
</dbReference>
<dbReference type="OrthoDB" id="1933455at2759"/>
<dbReference type="CDD" id="cd16659">
    <property type="entry name" value="RING-Ubox_Emp"/>
    <property type="match status" value="1"/>
</dbReference>
<dbReference type="GO" id="GO:0005634">
    <property type="term" value="C:nucleus"/>
    <property type="evidence" value="ECO:0007669"/>
    <property type="project" value="TreeGrafter"/>
</dbReference>
<dbReference type="GO" id="GO:0034657">
    <property type="term" value="C:GID complex"/>
    <property type="evidence" value="ECO:0007669"/>
    <property type="project" value="TreeGrafter"/>
</dbReference>
<comment type="caution">
    <text evidence="1">The sequence shown here is derived from an EMBL/GenBank/DDBJ whole genome shotgun (WGS) entry which is preliminary data.</text>
</comment>
<keyword evidence="1" id="KW-0808">Transferase</keyword>
<dbReference type="Proteomes" id="UP000740883">
    <property type="component" value="Unassembled WGS sequence"/>
</dbReference>
<dbReference type="GO" id="GO:0004842">
    <property type="term" value="F:ubiquitin-protein transferase activity"/>
    <property type="evidence" value="ECO:0007669"/>
    <property type="project" value="InterPro"/>
</dbReference>
<reference evidence="1 2" key="1">
    <citation type="journal article" date="2020" name="Genome Biol. Evol.">
        <title>Comparative genomics of strictly vertically transmitted, feminizing microsporidia endosymbionts of amphipod crustaceans.</title>
        <authorList>
            <person name="Cormier A."/>
            <person name="Chebbi M.A."/>
            <person name="Giraud I."/>
            <person name="Wattier R."/>
            <person name="Teixeira M."/>
            <person name="Gilbert C."/>
            <person name="Rigaud T."/>
            <person name="Cordaux R."/>
        </authorList>
    </citation>
    <scope>NUCLEOTIDE SEQUENCE [LARGE SCALE GENOMIC DNA]</scope>
    <source>
        <strain evidence="1 2">Ou3-Ou53</strain>
    </source>
</reference>
<name>A0A9P6GY46_9MICR</name>
<proteinExistence type="predicted"/>
<sequence>MDVSLILQITANNIVKTTRRTIEKLFSLHKAGKISEVEFKAKLDKLKDLVIKNTENLKAIQRQAEERNKADATMTFIVEHFNYKGCFASANLLASKFDILHDQDIFKMIENIKNELKQFNFTPAFEFYKDHRLLFKTNTFDTKLKLHRFIYLCSQGNIKEALMYLMSDLKKHSLAVKRVLPFLVDPISAFKTVDESHEALVEEIHASMLEVFRLTKESRLSKIVEYGMMAFKSQECFKEKNEKCPSCCPNLKLREEVPFNRHEQSIILCRGSGKELDDQNQPHAYDNGHVYGDDFIKENRGFVVCPRTGKTYSKYPRVCYFV</sequence>
<keyword evidence="2" id="KW-1185">Reference proteome</keyword>
<dbReference type="GO" id="GO:0005737">
    <property type="term" value="C:cytoplasm"/>
    <property type="evidence" value="ECO:0007669"/>
    <property type="project" value="TreeGrafter"/>
</dbReference>
<gene>
    <name evidence="1" type="primary">maea</name>
    <name evidence="1" type="ORF">NGRA_1844</name>
</gene>
<dbReference type="EMBL" id="SBJO01000146">
    <property type="protein sequence ID" value="KAF9762670.1"/>
    <property type="molecule type" value="Genomic_DNA"/>
</dbReference>
<dbReference type="GO" id="GO:0043161">
    <property type="term" value="P:proteasome-mediated ubiquitin-dependent protein catabolic process"/>
    <property type="evidence" value="ECO:0007669"/>
    <property type="project" value="InterPro"/>
</dbReference>
<dbReference type="AlphaFoldDB" id="A0A9P6GY46"/>
<dbReference type="PANTHER" id="PTHR12170">
    <property type="entry name" value="MACROPHAGE ERYTHROBLAST ATTACHER-RELATED"/>
    <property type="match status" value="1"/>
</dbReference>
<accession>A0A9P6GY46</accession>
<evidence type="ECO:0000313" key="1">
    <source>
        <dbReference type="EMBL" id="KAF9762670.1"/>
    </source>
</evidence>
<evidence type="ECO:0000313" key="2">
    <source>
        <dbReference type="Proteomes" id="UP000740883"/>
    </source>
</evidence>
<organism evidence="1 2">
    <name type="scientific">Nosema granulosis</name>
    <dbReference type="NCBI Taxonomy" id="83296"/>
    <lineage>
        <taxon>Eukaryota</taxon>
        <taxon>Fungi</taxon>
        <taxon>Fungi incertae sedis</taxon>
        <taxon>Microsporidia</taxon>
        <taxon>Nosematidae</taxon>
        <taxon>Nosema</taxon>
    </lineage>
</organism>